<protein>
    <submittedName>
        <fullName evidence="1">Uncharacterized protein</fullName>
    </submittedName>
</protein>
<dbReference type="AlphaFoldDB" id="A0A0A9DXG1"/>
<name>A0A0A9DXG1_ARUDO</name>
<reference evidence="1" key="1">
    <citation type="submission" date="2014-09" db="EMBL/GenBank/DDBJ databases">
        <authorList>
            <person name="Magalhaes I.L.F."/>
            <person name="Oliveira U."/>
            <person name="Santos F.R."/>
            <person name="Vidigal T.H.D.A."/>
            <person name="Brescovit A.D."/>
            <person name="Santos A.J."/>
        </authorList>
    </citation>
    <scope>NUCLEOTIDE SEQUENCE</scope>
    <source>
        <tissue evidence="1">Shoot tissue taken approximately 20 cm above the soil surface</tissue>
    </source>
</reference>
<evidence type="ECO:0000313" key="1">
    <source>
        <dbReference type="EMBL" id="JAD91383.1"/>
    </source>
</evidence>
<proteinExistence type="predicted"/>
<reference evidence="1" key="2">
    <citation type="journal article" date="2015" name="Data Brief">
        <title>Shoot transcriptome of the giant reed, Arundo donax.</title>
        <authorList>
            <person name="Barrero R.A."/>
            <person name="Guerrero F.D."/>
            <person name="Moolhuijzen P."/>
            <person name="Goolsby J.A."/>
            <person name="Tidwell J."/>
            <person name="Bellgard S.E."/>
            <person name="Bellgard M.I."/>
        </authorList>
    </citation>
    <scope>NUCLEOTIDE SEQUENCE</scope>
    <source>
        <tissue evidence="1">Shoot tissue taken approximately 20 cm above the soil surface</tissue>
    </source>
</reference>
<organism evidence="1">
    <name type="scientific">Arundo donax</name>
    <name type="common">Giant reed</name>
    <name type="synonym">Donax arundinaceus</name>
    <dbReference type="NCBI Taxonomy" id="35708"/>
    <lineage>
        <taxon>Eukaryota</taxon>
        <taxon>Viridiplantae</taxon>
        <taxon>Streptophyta</taxon>
        <taxon>Embryophyta</taxon>
        <taxon>Tracheophyta</taxon>
        <taxon>Spermatophyta</taxon>
        <taxon>Magnoliopsida</taxon>
        <taxon>Liliopsida</taxon>
        <taxon>Poales</taxon>
        <taxon>Poaceae</taxon>
        <taxon>PACMAD clade</taxon>
        <taxon>Arundinoideae</taxon>
        <taxon>Arundineae</taxon>
        <taxon>Arundo</taxon>
    </lineage>
</organism>
<sequence length="44" mass="5063">MAHGRGRDLLNRWLSKLPRGINSYTSSLWSSSTQYPINLTKLGW</sequence>
<dbReference type="EMBL" id="GBRH01206512">
    <property type="protein sequence ID" value="JAD91383.1"/>
    <property type="molecule type" value="Transcribed_RNA"/>
</dbReference>
<accession>A0A0A9DXG1</accession>